<organism evidence="1">
    <name type="scientific">marine sediment metagenome</name>
    <dbReference type="NCBI Taxonomy" id="412755"/>
    <lineage>
        <taxon>unclassified sequences</taxon>
        <taxon>metagenomes</taxon>
        <taxon>ecological metagenomes</taxon>
    </lineage>
</organism>
<evidence type="ECO:0000313" key="1">
    <source>
        <dbReference type="EMBL" id="KKM73439.1"/>
    </source>
</evidence>
<reference evidence="1" key="1">
    <citation type="journal article" date="2015" name="Nature">
        <title>Complex archaea that bridge the gap between prokaryotes and eukaryotes.</title>
        <authorList>
            <person name="Spang A."/>
            <person name="Saw J.H."/>
            <person name="Jorgensen S.L."/>
            <person name="Zaremba-Niedzwiedzka K."/>
            <person name="Martijn J."/>
            <person name="Lind A.E."/>
            <person name="van Eijk R."/>
            <person name="Schleper C."/>
            <person name="Guy L."/>
            <person name="Ettema T.J."/>
        </authorList>
    </citation>
    <scope>NUCLEOTIDE SEQUENCE</scope>
</reference>
<protein>
    <submittedName>
        <fullName evidence="1">Uncharacterized protein</fullName>
    </submittedName>
</protein>
<gene>
    <name evidence="1" type="ORF">LCGC14_1410370</name>
</gene>
<proteinExistence type="predicted"/>
<accession>A0A0F9JUH1</accession>
<dbReference type="EMBL" id="LAZR01009302">
    <property type="protein sequence ID" value="KKM73439.1"/>
    <property type="molecule type" value="Genomic_DNA"/>
</dbReference>
<name>A0A0F9JUH1_9ZZZZ</name>
<comment type="caution">
    <text evidence="1">The sequence shown here is derived from an EMBL/GenBank/DDBJ whole genome shotgun (WGS) entry which is preliminary data.</text>
</comment>
<feature type="non-terminal residue" evidence="1">
    <location>
        <position position="1"/>
    </location>
</feature>
<dbReference type="AlphaFoldDB" id="A0A0F9JUH1"/>
<sequence>SPEVKSIAAIFHRSSVGATQLTDQGIPRDQAAVNKLQGMVDYHKAIRYPQGPGSATPRANIQSKIGDPAKLIAMYCDWVNDDPDARWIDRPETIAFGVTKIFQQFMDAVKEQFYDEDILPKSW</sequence>